<dbReference type="GO" id="GO:0003777">
    <property type="term" value="F:microtubule motor activity"/>
    <property type="evidence" value="ECO:0007669"/>
    <property type="project" value="InterPro"/>
</dbReference>
<dbReference type="GO" id="GO:0007052">
    <property type="term" value="P:mitotic spindle organization"/>
    <property type="evidence" value="ECO:0007669"/>
    <property type="project" value="TreeGrafter"/>
</dbReference>
<dbReference type="GO" id="GO:0005874">
    <property type="term" value="C:microtubule"/>
    <property type="evidence" value="ECO:0007669"/>
    <property type="project" value="UniProtKB-KW"/>
</dbReference>
<feature type="region of interest" description="Disordered" evidence="5">
    <location>
        <begin position="505"/>
        <end position="535"/>
    </location>
</feature>
<dbReference type="GO" id="GO:0051231">
    <property type="term" value="P:spindle elongation"/>
    <property type="evidence" value="ECO:0007669"/>
    <property type="project" value="TreeGrafter"/>
</dbReference>
<evidence type="ECO:0000313" key="7">
    <source>
        <dbReference type="EMBL" id="KAK1366589.1"/>
    </source>
</evidence>
<dbReference type="InterPro" id="IPR010994">
    <property type="entry name" value="RuvA_2-like"/>
</dbReference>
<accession>A0AAD8MBE3</accession>
<keyword evidence="2 4" id="KW-0505">Motor protein</keyword>
<evidence type="ECO:0000256" key="2">
    <source>
        <dbReference type="ARBA" id="ARBA00023175"/>
    </source>
</evidence>
<evidence type="ECO:0000259" key="6">
    <source>
        <dbReference type="PROSITE" id="PS50067"/>
    </source>
</evidence>
<dbReference type="PANTHER" id="PTHR47969">
    <property type="entry name" value="CHROMOSOME-ASSOCIATED KINESIN KIF4A-RELATED"/>
    <property type="match status" value="1"/>
</dbReference>
<dbReference type="InterPro" id="IPR001752">
    <property type="entry name" value="Kinesin_motor_dom"/>
</dbReference>
<evidence type="ECO:0000256" key="1">
    <source>
        <dbReference type="ARBA" id="ARBA00022701"/>
    </source>
</evidence>
<dbReference type="AlphaFoldDB" id="A0AAD8MBE3"/>
<dbReference type="Gene3D" id="3.40.850.10">
    <property type="entry name" value="Kinesin motor domain"/>
    <property type="match status" value="1"/>
</dbReference>
<evidence type="ECO:0000313" key="8">
    <source>
        <dbReference type="Proteomes" id="UP001237642"/>
    </source>
</evidence>
<dbReference type="PANTHER" id="PTHR47969:SF9">
    <property type="entry name" value="KINESIN-LIKE PROTEIN"/>
    <property type="match status" value="1"/>
</dbReference>
<feature type="binding site" evidence="4">
    <location>
        <begin position="109"/>
        <end position="116"/>
    </location>
    <ligand>
        <name>ATP</name>
        <dbReference type="ChEBI" id="CHEBI:30616"/>
    </ligand>
</feature>
<gene>
    <name evidence="7" type="ORF">POM88_042150</name>
</gene>
<dbReference type="GO" id="GO:0005875">
    <property type="term" value="C:microtubule associated complex"/>
    <property type="evidence" value="ECO:0007669"/>
    <property type="project" value="TreeGrafter"/>
</dbReference>
<sequence>MKPNMPSSSSITSQKVRIIAKIRGYTDQESASITENSLPLISVYKHGEGESDEKVTVSFGEQPAVRKNAYEMDYCYGQNEDLSLIFEKEIRPLVAGVIDGKSASIIAYGARGSGKTCTIQGSEDKPGLAALAISEILSVAKESEKSVTVSMYEVYQDNVFDVLDSNKKVQLFENAQGNTELRGISRVPINSISEFQKLYFGNGTRKATEKIAPKIVRRSHKGLMICVLSNSGNSSTKLVGKMNFVDLSGYEDARRNGIDCANSGETANINKSLYALLNVVYAVNTKESRVPYRENKLSRVLQDSFGGSSRVLLLTCLNPMCQDTMYTVSLASRSLQGNNGVSDGVTRSSVSLTKPVQSLMKTQKLAIISDATNKKVGSNSIMGSSKSLTRAEQSLLKNRKPAFVSATTKKENDSRLSFRKKNEAKIGRKLFDDGITSTTTHKEAKLPVDCSSAISPNAVVGAASFPKKKEEESIADAPLKIMDSTSTVEKVVSLLVSNSDFKASTPLEKESDINEKENNDSQIHEEKSPPLSSRLRELSNSLKSLYASTPTPSTTQDVSIPFSRLSVLEPETPQTPMTSIQTPREILNNRSSGLKQSLVKDCLQFINSASKAELKGLKGIGEKRADYILELREESPEPFKNLDDLQDIGLSAKQVKRIMRDVAVDLFN</sequence>
<comment type="similarity">
    <text evidence="3">Belongs to the TRAFAC class myosin-kinesin ATPase superfamily. Kinesin family. KIN-10 subfamily.</text>
</comment>
<protein>
    <submittedName>
        <fullName evidence="7">Kinesin-like protein KIN-10C</fullName>
    </submittedName>
</protein>
<dbReference type="GO" id="GO:0008017">
    <property type="term" value="F:microtubule binding"/>
    <property type="evidence" value="ECO:0007669"/>
    <property type="project" value="InterPro"/>
</dbReference>
<keyword evidence="4" id="KW-0067">ATP-binding</keyword>
<feature type="domain" description="Kinesin motor" evidence="6">
    <location>
        <begin position="15"/>
        <end position="340"/>
    </location>
</feature>
<dbReference type="PROSITE" id="PS50067">
    <property type="entry name" value="KINESIN_MOTOR_2"/>
    <property type="match status" value="1"/>
</dbReference>
<dbReference type="SMART" id="SM00129">
    <property type="entry name" value="KISc"/>
    <property type="match status" value="1"/>
</dbReference>
<dbReference type="FunFam" id="1.10.150.280:FF:000003">
    <property type="entry name" value="Kinesin-like protein KIN-10C"/>
    <property type="match status" value="1"/>
</dbReference>
<keyword evidence="1" id="KW-0493">Microtubule</keyword>
<evidence type="ECO:0000256" key="3">
    <source>
        <dbReference type="ARBA" id="ARBA00061615"/>
    </source>
</evidence>
<comment type="caution">
    <text evidence="7">The sequence shown here is derived from an EMBL/GenBank/DDBJ whole genome shotgun (WGS) entry which is preliminary data.</text>
</comment>
<keyword evidence="8" id="KW-1185">Reference proteome</keyword>
<organism evidence="7 8">
    <name type="scientific">Heracleum sosnowskyi</name>
    <dbReference type="NCBI Taxonomy" id="360622"/>
    <lineage>
        <taxon>Eukaryota</taxon>
        <taxon>Viridiplantae</taxon>
        <taxon>Streptophyta</taxon>
        <taxon>Embryophyta</taxon>
        <taxon>Tracheophyta</taxon>
        <taxon>Spermatophyta</taxon>
        <taxon>Magnoliopsida</taxon>
        <taxon>eudicotyledons</taxon>
        <taxon>Gunneridae</taxon>
        <taxon>Pentapetalae</taxon>
        <taxon>asterids</taxon>
        <taxon>campanulids</taxon>
        <taxon>Apiales</taxon>
        <taxon>Apiaceae</taxon>
        <taxon>Apioideae</taxon>
        <taxon>apioid superclade</taxon>
        <taxon>Tordylieae</taxon>
        <taxon>Tordyliinae</taxon>
        <taxon>Heracleum</taxon>
    </lineage>
</organism>
<reference evidence="7" key="2">
    <citation type="submission" date="2023-05" db="EMBL/GenBank/DDBJ databases">
        <authorList>
            <person name="Schelkunov M.I."/>
        </authorList>
    </citation>
    <scope>NUCLEOTIDE SEQUENCE</scope>
    <source>
        <strain evidence="7">Hsosn_3</strain>
        <tissue evidence="7">Leaf</tissue>
    </source>
</reference>
<reference evidence="7" key="1">
    <citation type="submission" date="2023-02" db="EMBL/GenBank/DDBJ databases">
        <title>Genome of toxic invasive species Heracleum sosnowskyi carries increased number of genes despite the absence of recent whole-genome duplications.</title>
        <authorList>
            <person name="Schelkunov M."/>
            <person name="Shtratnikova V."/>
            <person name="Makarenko M."/>
            <person name="Klepikova A."/>
            <person name="Omelchenko D."/>
            <person name="Novikova G."/>
            <person name="Obukhova E."/>
            <person name="Bogdanov V."/>
            <person name="Penin A."/>
            <person name="Logacheva M."/>
        </authorList>
    </citation>
    <scope>NUCLEOTIDE SEQUENCE</scope>
    <source>
        <strain evidence="7">Hsosn_3</strain>
        <tissue evidence="7">Leaf</tissue>
    </source>
</reference>
<dbReference type="InterPro" id="IPR027417">
    <property type="entry name" value="P-loop_NTPase"/>
</dbReference>
<dbReference type="PRINTS" id="PR00380">
    <property type="entry name" value="KINESINHEAVY"/>
</dbReference>
<dbReference type="SUPFAM" id="SSF52540">
    <property type="entry name" value="P-loop containing nucleoside triphosphate hydrolases"/>
    <property type="match status" value="1"/>
</dbReference>
<keyword evidence="4" id="KW-0547">Nucleotide-binding</keyword>
<dbReference type="Pfam" id="PF12836">
    <property type="entry name" value="HHH_3"/>
    <property type="match status" value="1"/>
</dbReference>
<dbReference type="EMBL" id="JAUIZM010000009">
    <property type="protein sequence ID" value="KAK1366589.1"/>
    <property type="molecule type" value="Genomic_DNA"/>
</dbReference>
<evidence type="ECO:0000256" key="5">
    <source>
        <dbReference type="SAM" id="MobiDB-lite"/>
    </source>
</evidence>
<dbReference type="InterPro" id="IPR027640">
    <property type="entry name" value="Kinesin-like_fam"/>
</dbReference>
<dbReference type="Proteomes" id="UP001237642">
    <property type="component" value="Unassembled WGS sequence"/>
</dbReference>
<evidence type="ECO:0000256" key="4">
    <source>
        <dbReference type="PROSITE-ProRule" id="PRU00283"/>
    </source>
</evidence>
<dbReference type="Pfam" id="PF00225">
    <property type="entry name" value="Kinesin"/>
    <property type="match status" value="1"/>
</dbReference>
<dbReference type="InterPro" id="IPR036961">
    <property type="entry name" value="Kinesin_motor_dom_sf"/>
</dbReference>
<proteinExistence type="inferred from homology"/>
<dbReference type="GO" id="GO:0007018">
    <property type="term" value="P:microtubule-based movement"/>
    <property type="evidence" value="ECO:0007669"/>
    <property type="project" value="InterPro"/>
</dbReference>
<dbReference type="GO" id="GO:0005524">
    <property type="term" value="F:ATP binding"/>
    <property type="evidence" value="ECO:0007669"/>
    <property type="project" value="UniProtKB-UniRule"/>
</dbReference>
<dbReference type="SUPFAM" id="SSF47781">
    <property type="entry name" value="RuvA domain 2-like"/>
    <property type="match status" value="1"/>
</dbReference>
<dbReference type="Gene3D" id="1.10.150.280">
    <property type="entry name" value="AF1531-like domain"/>
    <property type="match status" value="1"/>
</dbReference>
<name>A0AAD8MBE3_9APIA</name>
<feature type="compositionally biased region" description="Basic and acidic residues" evidence="5">
    <location>
        <begin position="507"/>
        <end position="528"/>
    </location>
</feature>